<reference evidence="6" key="2">
    <citation type="submission" date="2011-02" db="EMBL/GenBank/DDBJ databases">
        <title>The complete genome of Pedobacter saltans DSM 12145.</title>
        <authorList>
            <consortium name="US DOE Joint Genome Institute (JGI-PGF)"/>
            <person name="Lucas S."/>
            <person name="Copeland A."/>
            <person name="Lapidus A."/>
            <person name="Bruce D."/>
            <person name="Goodwin L."/>
            <person name="Pitluck S."/>
            <person name="Kyrpides N."/>
            <person name="Mavromatis K."/>
            <person name="Pagani I."/>
            <person name="Ivanova N."/>
            <person name="Ovchinnikova G."/>
            <person name="Lu M."/>
            <person name="Detter J.C."/>
            <person name="Han C."/>
            <person name="Land M."/>
            <person name="Hauser L."/>
            <person name="Markowitz V."/>
            <person name="Cheng J.-F."/>
            <person name="Hugenholtz P."/>
            <person name="Woyke T."/>
            <person name="Wu D."/>
            <person name="Tindall B."/>
            <person name="Pomrenke H.G."/>
            <person name="Brambilla E."/>
            <person name="Klenk H.-P."/>
            <person name="Eisen J.A."/>
        </authorList>
    </citation>
    <scope>NUCLEOTIDE SEQUENCE [LARGE SCALE GENOMIC DNA]</scope>
    <source>
        <strain evidence="6">ATCC 51119 / DSM 12145 / JCM 21818 / LMG 10337 / NBRC 100064 / NCIMB 13643</strain>
    </source>
</reference>
<evidence type="ECO:0000313" key="5">
    <source>
        <dbReference type="EMBL" id="ADY52753.1"/>
    </source>
</evidence>
<dbReference type="Pfam" id="PF22725">
    <property type="entry name" value="GFO_IDH_MocA_C3"/>
    <property type="match status" value="1"/>
</dbReference>
<dbReference type="SUPFAM" id="SSF51735">
    <property type="entry name" value="NAD(P)-binding Rossmann-fold domains"/>
    <property type="match status" value="1"/>
</dbReference>
<dbReference type="GO" id="GO:0000166">
    <property type="term" value="F:nucleotide binding"/>
    <property type="evidence" value="ECO:0007669"/>
    <property type="project" value="InterPro"/>
</dbReference>
<keyword evidence="2" id="KW-0560">Oxidoreductase</keyword>
<dbReference type="Gene3D" id="3.30.360.10">
    <property type="entry name" value="Dihydrodipicolinate Reductase, domain 2"/>
    <property type="match status" value="1"/>
</dbReference>
<dbReference type="eggNOG" id="COG0673">
    <property type="taxonomic scope" value="Bacteria"/>
</dbReference>
<dbReference type="Pfam" id="PF01408">
    <property type="entry name" value="GFO_IDH_MocA"/>
    <property type="match status" value="1"/>
</dbReference>
<dbReference type="InterPro" id="IPR055170">
    <property type="entry name" value="GFO_IDH_MocA-like_dom"/>
</dbReference>
<sequence>MIRWGFLNTSKIAREKLLPAIKKANTAEIVAIGSSDIARAKTLANQFDIPKFYGSYHELLMDEDIDAVYISLPNHLHVEWTIKSLQAGKHVLCEKPIGLNEQDAIKLEKAAEAYPNLLVMEAFMYRFHPQWIYARDLVKKGELGTVKVIQSFFSYNNQDPNNIRNKVDIGGGGLMDIGCYCVSLSRHVFDEEPSSVVAQMQRHPDLKTDVITSGMLTFEKGISTFTCSTQLMPYQRVNIFGDKGRLEIEIPFNAIPDQQSRVKIYRPDGVEEKFFNPVDQYSLQFDSFSNSVLNNKPLEYSIKDAVANMRVIDKLFESSAKGGWMMI</sequence>
<dbReference type="OrthoDB" id="9815825at2"/>
<dbReference type="EMBL" id="CP002545">
    <property type="protein sequence ID" value="ADY52753.1"/>
    <property type="molecule type" value="Genomic_DNA"/>
</dbReference>
<evidence type="ECO:0000259" key="3">
    <source>
        <dbReference type="Pfam" id="PF01408"/>
    </source>
</evidence>
<dbReference type="GO" id="GO:0016491">
    <property type="term" value="F:oxidoreductase activity"/>
    <property type="evidence" value="ECO:0007669"/>
    <property type="project" value="UniProtKB-KW"/>
</dbReference>
<evidence type="ECO:0000313" key="6">
    <source>
        <dbReference type="Proteomes" id="UP000000310"/>
    </source>
</evidence>
<dbReference type="RefSeq" id="WP_013633239.1">
    <property type="nucleotide sequence ID" value="NC_015177.1"/>
</dbReference>
<dbReference type="Proteomes" id="UP000000310">
    <property type="component" value="Chromosome"/>
</dbReference>
<dbReference type="SUPFAM" id="SSF55347">
    <property type="entry name" value="Glyceraldehyde-3-phosphate dehydrogenase-like, C-terminal domain"/>
    <property type="match status" value="1"/>
</dbReference>
<dbReference type="HOGENOM" id="CLU_023194_5_0_10"/>
<name>F0SBR2_PSESL</name>
<reference evidence="5 6" key="1">
    <citation type="journal article" date="2011" name="Stand. Genomic Sci.">
        <title>Complete genome sequence of the gliding, heparinolytic Pedobacter saltans type strain (113).</title>
        <authorList>
            <person name="Liolios K."/>
            <person name="Sikorski J."/>
            <person name="Lu M."/>
            <person name="Nolan M."/>
            <person name="Lapidus A."/>
            <person name="Lucas S."/>
            <person name="Hammon N."/>
            <person name="Deshpande S."/>
            <person name="Cheng J.F."/>
            <person name="Tapia R."/>
            <person name="Han C."/>
            <person name="Goodwin L."/>
            <person name="Pitluck S."/>
            <person name="Huntemann M."/>
            <person name="Ivanova N."/>
            <person name="Pagani I."/>
            <person name="Mavromatis K."/>
            <person name="Ovchinikova G."/>
            <person name="Pati A."/>
            <person name="Chen A."/>
            <person name="Palaniappan K."/>
            <person name="Land M."/>
            <person name="Hauser L."/>
            <person name="Brambilla E.M."/>
            <person name="Kotsyurbenko O."/>
            <person name="Rohde M."/>
            <person name="Tindall B.J."/>
            <person name="Abt B."/>
            <person name="Goker M."/>
            <person name="Detter J.C."/>
            <person name="Woyke T."/>
            <person name="Bristow J."/>
            <person name="Eisen J.A."/>
            <person name="Markowitz V."/>
            <person name="Hugenholtz P."/>
            <person name="Klenk H.P."/>
            <person name="Kyrpides N.C."/>
        </authorList>
    </citation>
    <scope>NUCLEOTIDE SEQUENCE [LARGE SCALE GENOMIC DNA]</scope>
    <source>
        <strain evidence="6">ATCC 51119 / DSM 12145 / JCM 21818 / LMG 10337 / NBRC 100064 / NCIMB 13643</strain>
    </source>
</reference>
<evidence type="ECO:0000259" key="4">
    <source>
        <dbReference type="Pfam" id="PF22725"/>
    </source>
</evidence>
<dbReference type="PANTHER" id="PTHR22604">
    <property type="entry name" value="OXIDOREDUCTASES"/>
    <property type="match status" value="1"/>
</dbReference>
<evidence type="ECO:0000256" key="2">
    <source>
        <dbReference type="ARBA" id="ARBA00023002"/>
    </source>
</evidence>
<dbReference type="KEGG" id="psn:Pedsa_2201"/>
<dbReference type="InterPro" id="IPR000683">
    <property type="entry name" value="Gfo/Idh/MocA-like_OxRdtase_N"/>
</dbReference>
<gene>
    <name evidence="5" type="ordered locus">Pedsa_2201</name>
</gene>
<feature type="domain" description="GFO/IDH/MocA-like oxidoreductase" evidence="4">
    <location>
        <begin position="133"/>
        <end position="247"/>
    </location>
</feature>
<comment type="similarity">
    <text evidence="1">Belongs to the Gfo/Idh/MocA family.</text>
</comment>
<dbReference type="InterPro" id="IPR036291">
    <property type="entry name" value="NAD(P)-bd_dom_sf"/>
</dbReference>
<dbReference type="Gene3D" id="3.40.50.720">
    <property type="entry name" value="NAD(P)-binding Rossmann-like Domain"/>
    <property type="match status" value="1"/>
</dbReference>
<dbReference type="InterPro" id="IPR050984">
    <property type="entry name" value="Gfo/Idh/MocA_domain"/>
</dbReference>
<accession>F0SBR2</accession>
<keyword evidence="6" id="KW-1185">Reference proteome</keyword>
<evidence type="ECO:0000256" key="1">
    <source>
        <dbReference type="ARBA" id="ARBA00010928"/>
    </source>
</evidence>
<dbReference type="STRING" id="762903.Pedsa_2201"/>
<dbReference type="AlphaFoldDB" id="F0SBR2"/>
<proteinExistence type="inferred from homology"/>
<dbReference type="PANTHER" id="PTHR22604:SF105">
    <property type="entry name" value="TRANS-1,2-DIHYDROBENZENE-1,2-DIOL DEHYDROGENASE"/>
    <property type="match status" value="1"/>
</dbReference>
<feature type="domain" description="Gfo/Idh/MocA-like oxidoreductase N-terminal" evidence="3">
    <location>
        <begin position="3"/>
        <end position="118"/>
    </location>
</feature>
<protein>
    <submittedName>
        <fullName evidence="5">Oxidoreductase domain protein</fullName>
    </submittedName>
</protein>
<organism evidence="5 6">
    <name type="scientific">Pseudopedobacter saltans (strain ATCC 51119 / DSM 12145 / JCM 21818 / CCUG 39354 / LMG 10337 / NBRC 100064 / NCIMB 13643)</name>
    <name type="common">Pedobacter saltans</name>
    <dbReference type="NCBI Taxonomy" id="762903"/>
    <lineage>
        <taxon>Bacteria</taxon>
        <taxon>Pseudomonadati</taxon>
        <taxon>Bacteroidota</taxon>
        <taxon>Sphingobacteriia</taxon>
        <taxon>Sphingobacteriales</taxon>
        <taxon>Sphingobacteriaceae</taxon>
        <taxon>Pseudopedobacter</taxon>
    </lineage>
</organism>